<sequence>MEKLSGQKARAVGEVKFGGFSSSHVSDQARTQAGLRKWERGTGEREREIINGECQGEMGKTVRQLTLEWVTNQLSGKLYQCSSAVAYTKRLRTTEDKRRISVVSSLPASFFSGSDALGEMDIVKYLPQLMAEKDSLDPSFQQSMRLLDQEISSGVLGFGDVCVAAKSSEKDGALISSTPQMAHGVTSRSSHLEILN</sequence>
<reference evidence="2 3" key="1">
    <citation type="journal article" date="2019" name="Mol. Ecol. Resour.">
        <title>Chromosome-level genome assembly of Triplophysa tibetana, a fish adapted to the harsh high-altitude environment of the Tibetan Plateau.</title>
        <authorList>
            <person name="Yang X."/>
            <person name="Liu H."/>
            <person name="Ma Z."/>
            <person name="Zou Y."/>
            <person name="Zou M."/>
            <person name="Mao Y."/>
            <person name="Li X."/>
            <person name="Wang H."/>
            <person name="Chen T."/>
            <person name="Wang W."/>
            <person name="Yang R."/>
        </authorList>
    </citation>
    <scope>NUCLEOTIDE SEQUENCE [LARGE SCALE GENOMIC DNA]</scope>
    <source>
        <strain evidence="2">TTIB1903HZAU</strain>
        <tissue evidence="2">Muscle</tissue>
    </source>
</reference>
<dbReference type="Proteomes" id="UP000324632">
    <property type="component" value="Chromosome 16"/>
</dbReference>
<proteinExistence type="predicted"/>
<evidence type="ECO:0000259" key="1">
    <source>
        <dbReference type="Pfam" id="PF16274"/>
    </source>
</evidence>
<evidence type="ECO:0000313" key="2">
    <source>
        <dbReference type="EMBL" id="KAA0710009.1"/>
    </source>
</evidence>
<dbReference type="AlphaFoldDB" id="A0A5A9NM06"/>
<gene>
    <name evidence="2" type="ORF">E1301_Tti018246</name>
</gene>
<keyword evidence="3" id="KW-1185">Reference proteome</keyword>
<name>A0A5A9NM06_9TELE</name>
<comment type="caution">
    <text evidence="2">The sequence shown here is derived from an EMBL/GenBank/DDBJ whole genome shotgun (WGS) entry which is preliminary data.</text>
</comment>
<dbReference type="EMBL" id="SOYY01000016">
    <property type="protein sequence ID" value="KAA0710009.1"/>
    <property type="molecule type" value="Genomic_DNA"/>
</dbReference>
<dbReference type="Pfam" id="PF16274">
    <property type="entry name" value="Qua1"/>
    <property type="match status" value="1"/>
</dbReference>
<organism evidence="2 3">
    <name type="scientific">Triplophysa tibetana</name>
    <dbReference type="NCBI Taxonomy" id="1572043"/>
    <lineage>
        <taxon>Eukaryota</taxon>
        <taxon>Metazoa</taxon>
        <taxon>Chordata</taxon>
        <taxon>Craniata</taxon>
        <taxon>Vertebrata</taxon>
        <taxon>Euteleostomi</taxon>
        <taxon>Actinopterygii</taxon>
        <taxon>Neopterygii</taxon>
        <taxon>Teleostei</taxon>
        <taxon>Ostariophysi</taxon>
        <taxon>Cypriniformes</taxon>
        <taxon>Nemacheilidae</taxon>
        <taxon>Triplophysa</taxon>
    </lineage>
</organism>
<dbReference type="InterPro" id="IPR032571">
    <property type="entry name" value="Qua1_dom"/>
</dbReference>
<evidence type="ECO:0000313" key="3">
    <source>
        <dbReference type="Proteomes" id="UP000324632"/>
    </source>
</evidence>
<accession>A0A5A9NM06</accession>
<protein>
    <submittedName>
        <fullName evidence="2">KH domain-containing, RNA-binding, signal transduction-associated protein 2</fullName>
    </submittedName>
</protein>
<feature type="domain" description="KHDRBS Qua1" evidence="1">
    <location>
        <begin position="124"/>
        <end position="151"/>
    </location>
</feature>